<sequence>MITQDIVVNELGQHMKDHIMNYLKVLEKCDVDGICKLFDENADIYSPFLGWMKPKPFFEKLKESSGPSIITPLDIFLSSNANLRATAYFRYDWTLSDGSSAPFDCIDIFDFNKEGLIEKMTIVYDTHPIRETVGDKYSH</sequence>
<dbReference type="RefSeq" id="WP_211342193.1">
    <property type="nucleotide sequence ID" value="NZ_SNZA01000004.1"/>
</dbReference>
<protein>
    <recommendedName>
        <fullName evidence="3">SnoaL-like protein</fullName>
    </recommendedName>
</protein>
<dbReference type="AlphaFoldDB" id="A0A4R6X507"/>
<gene>
    <name evidence="1" type="ORF">C8D85_2535</name>
</gene>
<evidence type="ECO:0008006" key="3">
    <source>
        <dbReference type="Google" id="ProtNLM"/>
    </source>
</evidence>
<dbReference type="EMBL" id="SNZA01000004">
    <property type="protein sequence ID" value="TDR12500.1"/>
    <property type="molecule type" value="Genomic_DNA"/>
</dbReference>
<keyword evidence="2" id="KW-1185">Reference proteome</keyword>
<reference evidence="1 2" key="1">
    <citation type="submission" date="2019-03" db="EMBL/GenBank/DDBJ databases">
        <title>Genomic Encyclopedia of Type Strains, Phase IV (KMG-IV): sequencing the most valuable type-strain genomes for metagenomic binning, comparative biology and taxonomic classification.</title>
        <authorList>
            <person name="Goeker M."/>
        </authorList>
    </citation>
    <scope>NUCLEOTIDE SEQUENCE [LARGE SCALE GENOMIC DNA]</scope>
    <source>
        <strain evidence="1 2">DSM 5604</strain>
    </source>
</reference>
<comment type="caution">
    <text evidence="1">The sequence shown here is derived from an EMBL/GenBank/DDBJ whole genome shotgun (WGS) entry which is preliminary data.</text>
</comment>
<evidence type="ECO:0000313" key="1">
    <source>
        <dbReference type="EMBL" id="TDR12500.1"/>
    </source>
</evidence>
<name>A0A4R6X507_9GAMM</name>
<dbReference type="Gene3D" id="3.10.450.50">
    <property type="match status" value="1"/>
</dbReference>
<evidence type="ECO:0000313" key="2">
    <source>
        <dbReference type="Proteomes" id="UP000295729"/>
    </source>
</evidence>
<proteinExistence type="predicted"/>
<organism evidence="1 2">
    <name type="scientific">Marinomonas communis</name>
    <dbReference type="NCBI Taxonomy" id="28254"/>
    <lineage>
        <taxon>Bacteria</taxon>
        <taxon>Pseudomonadati</taxon>
        <taxon>Pseudomonadota</taxon>
        <taxon>Gammaproteobacteria</taxon>
        <taxon>Oceanospirillales</taxon>
        <taxon>Oceanospirillaceae</taxon>
        <taxon>Marinomonas</taxon>
    </lineage>
</organism>
<dbReference type="SUPFAM" id="SSF54427">
    <property type="entry name" value="NTF2-like"/>
    <property type="match status" value="1"/>
</dbReference>
<dbReference type="Proteomes" id="UP000295729">
    <property type="component" value="Unassembled WGS sequence"/>
</dbReference>
<accession>A0A4R6X507</accession>
<dbReference type="InterPro" id="IPR032710">
    <property type="entry name" value="NTF2-like_dom_sf"/>
</dbReference>